<feature type="compositionally biased region" description="Polar residues" evidence="1">
    <location>
        <begin position="101"/>
        <end position="110"/>
    </location>
</feature>
<feature type="region of interest" description="Disordered" evidence="1">
    <location>
        <begin position="99"/>
        <end position="118"/>
    </location>
</feature>
<name>A0A1G5L3S0_9HYPH</name>
<protein>
    <recommendedName>
        <fullName evidence="4">Cell pole-organizing protein PopZ</fullName>
    </recommendedName>
</protein>
<dbReference type="AlphaFoldDB" id="A0A1G5L3S0"/>
<gene>
    <name evidence="2" type="ORF">SAMN02927923_03885</name>
</gene>
<organism evidence="2 3">
    <name type="scientific">Microvirga guangxiensis</name>
    <dbReference type="NCBI Taxonomy" id="549386"/>
    <lineage>
        <taxon>Bacteria</taxon>
        <taxon>Pseudomonadati</taxon>
        <taxon>Pseudomonadota</taxon>
        <taxon>Alphaproteobacteria</taxon>
        <taxon>Hyphomicrobiales</taxon>
        <taxon>Methylobacteriaceae</taxon>
        <taxon>Microvirga</taxon>
    </lineage>
</organism>
<keyword evidence="3" id="KW-1185">Reference proteome</keyword>
<evidence type="ECO:0008006" key="4">
    <source>
        <dbReference type="Google" id="ProtNLM"/>
    </source>
</evidence>
<evidence type="ECO:0000313" key="2">
    <source>
        <dbReference type="EMBL" id="SCZ07593.1"/>
    </source>
</evidence>
<evidence type="ECO:0000313" key="3">
    <source>
        <dbReference type="Proteomes" id="UP000199569"/>
    </source>
</evidence>
<dbReference type="OrthoDB" id="7189469at2"/>
<dbReference type="STRING" id="549386.SAMN02927923_03885"/>
<reference evidence="2 3" key="1">
    <citation type="submission" date="2016-10" db="EMBL/GenBank/DDBJ databases">
        <authorList>
            <person name="de Groot N.N."/>
        </authorList>
    </citation>
    <scope>NUCLEOTIDE SEQUENCE [LARGE SCALE GENOMIC DNA]</scope>
    <source>
        <strain evidence="2 3">CGMCC 1.7666</strain>
    </source>
</reference>
<dbReference type="Pfam" id="PF10691">
    <property type="entry name" value="DUF2497"/>
    <property type="match status" value="1"/>
</dbReference>
<accession>A0A1G5L3S0</accession>
<proteinExistence type="predicted"/>
<dbReference type="InterPro" id="IPR019632">
    <property type="entry name" value="DUF2497"/>
</dbReference>
<dbReference type="Proteomes" id="UP000199569">
    <property type="component" value="Unassembled WGS sequence"/>
</dbReference>
<sequence length="187" mass="20796">MGSMNLKVNEPSMEDILASIRRIISDEQESAQEPAFADAESSPLKTVLEIAERHVSSNLYPEHLSDAPDDQPLIQDDPFEEERSIAHFAEARELARPDTLATAQSSQVLTQPCERDPGDAMISRMTETSVSEAFGKLNAVRAASHSPTVEDLMKEMLRPMLKAWLDENLPALVERLVKAEIERVTRG</sequence>
<dbReference type="EMBL" id="FMVJ01000014">
    <property type="protein sequence ID" value="SCZ07593.1"/>
    <property type="molecule type" value="Genomic_DNA"/>
</dbReference>
<evidence type="ECO:0000256" key="1">
    <source>
        <dbReference type="SAM" id="MobiDB-lite"/>
    </source>
</evidence>